<proteinExistence type="predicted"/>
<protein>
    <submittedName>
        <fullName evidence="1">Uncharacterized protein</fullName>
    </submittedName>
</protein>
<gene>
    <name evidence="1" type="ORF">CXR34_04150</name>
</gene>
<evidence type="ECO:0000313" key="2">
    <source>
        <dbReference type="Proteomes" id="UP000233276"/>
    </source>
</evidence>
<dbReference type="KEGG" id="mhos:CXR34_04150"/>
<reference evidence="1 2" key="1">
    <citation type="submission" date="2017-12" db="EMBL/GenBank/DDBJ databases">
        <title>Isolation and characterization of estrogens degradatiion strain Microbacterium hominis SJTG1.</title>
        <authorList>
            <person name="Xiong W."/>
            <person name="Yin C."/>
            <person name="Zheng D."/>
            <person name="Liang R."/>
        </authorList>
    </citation>
    <scope>NUCLEOTIDE SEQUENCE [LARGE SCALE GENOMIC DNA]</scope>
    <source>
        <strain evidence="1 2">SJTG1</strain>
    </source>
</reference>
<dbReference type="AlphaFoldDB" id="A0A2K9D788"/>
<name>A0A2K9D788_9MICO</name>
<accession>A0A2K9D788</accession>
<dbReference type="RefSeq" id="WP_101305670.1">
    <property type="nucleotide sequence ID" value="NZ_CP025299.1"/>
</dbReference>
<dbReference type="Proteomes" id="UP000233276">
    <property type="component" value="Chromosome"/>
</dbReference>
<evidence type="ECO:0000313" key="1">
    <source>
        <dbReference type="EMBL" id="AUG28742.1"/>
    </source>
</evidence>
<organism evidence="1 2">
    <name type="scientific">Microbacterium hominis</name>
    <dbReference type="NCBI Taxonomy" id="162426"/>
    <lineage>
        <taxon>Bacteria</taxon>
        <taxon>Bacillati</taxon>
        <taxon>Actinomycetota</taxon>
        <taxon>Actinomycetes</taxon>
        <taxon>Micrococcales</taxon>
        <taxon>Microbacteriaceae</taxon>
        <taxon>Microbacterium</taxon>
    </lineage>
</organism>
<dbReference type="EMBL" id="CP025299">
    <property type="protein sequence ID" value="AUG28742.1"/>
    <property type="molecule type" value="Genomic_DNA"/>
</dbReference>
<sequence>MWFPFLDVSDLSAALRAAFEDPDAAVRDASYRVRAELATAIFEVDRDGNPTAQAVTDAIKDATRAQLTFWADTGDLTGAGAQNGGGSILSVSLPGGGGTTSLTAKQDARVAPAVTEILRHADGIAWDVQY</sequence>